<sequence>MAVFSAVADEAFVRNLVTRGVSHWEIGDIYHSQYPHMRGLTERSVRRYCDERSIHRISNDELDLIVEQHILLYGHSYGRRMMQGSIRAQLGITSGAISQKRISNASNRVAPRAFQARTFDTLQRTNPMPYFAPYFGYKGHFDQNEKVAQTFGMTHVVFIDGCSRFVLGSVSMPIKNPILIYEHLFRPALIKYGLFDQIRMDHGREFVLCIFVQELLKRRRFSQRRLSWRQTPSTSNYVAERMWPEVNKRVNYPIKCQLCEIQRQEDVDFAHPVIIFCVSWVTMYVAQDAAQHLISSWNHHRIAGPQGCVPVENMTQTSCAVHLPPEMIPSVSEAVRMYEERGGNLARHASFGTDPLVLRPDLIESRERLFFAAQPSGPSIFADVVHGQHQSLKMAILYFIEVTTYLARFLHE</sequence>
<keyword evidence="3" id="KW-1185">Reference proteome</keyword>
<protein>
    <recommendedName>
        <fullName evidence="1">Integrase core domain-containing protein</fullName>
    </recommendedName>
</protein>
<dbReference type="AlphaFoldDB" id="A0AAD9V7Q2"/>
<comment type="caution">
    <text evidence="2">The sequence shown here is derived from an EMBL/GenBank/DDBJ whole genome shotgun (WGS) entry which is preliminary data.</text>
</comment>
<proteinExistence type="predicted"/>
<dbReference type="InterPro" id="IPR036397">
    <property type="entry name" value="RNaseH_sf"/>
</dbReference>
<dbReference type="InterPro" id="IPR058913">
    <property type="entry name" value="Integrase_dom_put"/>
</dbReference>
<dbReference type="PANTHER" id="PTHR46791:SF5">
    <property type="entry name" value="CLR5 DOMAIN-CONTAINING PROTEIN-RELATED"/>
    <property type="match status" value="1"/>
</dbReference>
<reference evidence="2" key="1">
    <citation type="journal article" date="2023" name="G3 (Bethesda)">
        <title>Whole genome assembly and annotation of the endangered Caribbean coral Acropora cervicornis.</title>
        <authorList>
            <person name="Selwyn J.D."/>
            <person name="Vollmer S.V."/>
        </authorList>
    </citation>
    <scope>NUCLEOTIDE SEQUENCE</scope>
    <source>
        <strain evidence="2">K2</strain>
    </source>
</reference>
<organism evidence="2 3">
    <name type="scientific">Acropora cervicornis</name>
    <name type="common">Staghorn coral</name>
    <dbReference type="NCBI Taxonomy" id="6130"/>
    <lineage>
        <taxon>Eukaryota</taxon>
        <taxon>Metazoa</taxon>
        <taxon>Cnidaria</taxon>
        <taxon>Anthozoa</taxon>
        <taxon>Hexacorallia</taxon>
        <taxon>Scleractinia</taxon>
        <taxon>Astrocoeniina</taxon>
        <taxon>Acroporidae</taxon>
        <taxon>Acropora</taxon>
    </lineage>
</organism>
<dbReference type="Proteomes" id="UP001249851">
    <property type="component" value="Unassembled WGS sequence"/>
</dbReference>
<reference evidence="2" key="2">
    <citation type="journal article" date="2023" name="Science">
        <title>Genomic signatures of disease resistance in endangered staghorn corals.</title>
        <authorList>
            <person name="Vollmer S.V."/>
            <person name="Selwyn J.D."/>
            <person name="Despard B.A."/>
            <person name="Roesel C.L."/>
        </authorList>
    </citation>
    <scope>NUCLEOTIDE SEQUENCE</scope>
    <source>
        <strain evidence="2">K2</strain>
    </source>
</reference>
<accession>A0AAD9V7Q2</accession>
<feature type="domain" description="Integrase core" evidence="1">
    <location>
        <begin position="140"/>
        <end position="312"/>
    </location>
</feature>
<evidence type="ECO:0000259" key="1">
    <source>
        <dbReference type="Pfam" id="PF24764"/>
    </source>
</evidence>
<dbReference type="Pfam" id="PF24764">
    <property type="entry name" value="rva_4"/>
    <property type="match status" value="1"/>
</dbReference>
<evidence type="ECO:0000313" key="3">
    <source>
        <dbReference type="Proteomes" id="UP001249851"/>
    </source>
</evidence>
<dbReference type="PANTHER" id="PTHR46791">
    <property type="entry name" value="EXPRESSED PROTEIN"/>
    <property type="match status" value="1"/>
</dbReference>
<gene>
    <name evidence="2" type="ORF">P5673_012333</name>
</gene>
<dbReference type="EMBL" id="JARQWQ010000023">
    <property type="protein sequence ID" value="KAK2564107.1"/>
    <property type="molecule type" value="Genomic_DNA"/>
</dbReference>
<dbReference type="GO" id="GO:0003676">
    <property type="term" value="F:nucleic acid binding"/>
    <property type="evidence" value="ECO:0007669"/>
    <property type="project" value="InterPro"/>
</dbReference>
<name>A0AAD9V7Q2_ACRCE</name>
<dbReference type="Gene3D" id="3.30.420.10">
    <property type="entry name" value="Ribonuclease H-like superfamily/Ribonuclease H"/>
    <property type="match status" value="1"/>
</dbReference>
<evidence type="ECO:0000313" key="2">
    <source>
        <dbReference type="EMBL" id="KAK2564107.1"/>
    </source>
</evidence>